<protein>
    <submittedName>
        <fullName evidence="1">RNA-directed RNA polymerase L</fullName>
    </submittedName>
</protein>
<dbReference type="Proteomes" id="UP000032142">
    <property type="component" value="Unassembled WGS sequence"/>
</dbReference>
<keyword evidence="1" id="KW-0808">Transferase</keyword>
<organism evidence="1 2">
    <name type="scientific">Gossypium arboreum</name>
    <name type="common">Tree cotton</name>
    <name type="synonym">Gossypium nanking</name>
    <dbReference type="NCBI Taxonomy" id="29729"/>
    <lineage>
        <taxon>Eukaryota</taxon>
        <taxon>Viridiplantae</taxon>
        <taxon>Streptophyta</taxon>
        <taxon>Embryophyta</taxon>
        <taxon>Tracheophyta</taxon>
        <taxon>Spermatophyta</taxon>
        <taxon>Magnoliopsida</taxon>
        <taxon>eudicotyledons</taxon>
        <taxon>Gunneridae</taxon>
        <taxon>Pentapetalae</taxon>
        <taxon>rosids</taxon>
        <taxon>malvids</taxon>
        <taxon>Malvales</taxon>
        <taxon>Malvaceae</taxon>
        <taxon>Malvoideae</taxon>
        <taxon>Gossypium</taxon>
    </lineage>
</organism>
<name>A0A0B0PCU3_GOSAR</name>
<evidence type="ECO:0000313" key="2">
    <source>
        <dbReference type="Proteomes" id="UP000032142"/>
    </source>
</evidence>
<keyword evidence="1" id="KW-0696">RNA-directed RNA polymerase</keyword>
<dbReference type="GO" id="GO:0003968">
    <property type="term" value="F:RNA-directed RNA polymerase activity"/>
    <property type="evidence" value="ECO:0007669"/>
    <property type="project" value="UniProtKB-KW"/>
</dbReference>
<dbReference type="EMBL" id="KN421077">
    <property type="protein sequence ID" value="KHG22234.1"/>
    <property type="molecule type" value="Genomic_DNA"/>
</dbReference>
<sequence length="73" mass="8196">MLNEPLGIIILNTRETLHIRCHIAINELTQAVSQEVATWCCSYKLSSNRNICRYTQPPIGRTGPTHGSHNIIP</sequence>
<dbReference type="AlphaFoldDB" id="A0A0B0PCU3"/>
<keyword evidence="2" id="KW-1185">Reference proteome</keyword>
<reference evidence="2" key="1">
    <citation type="submission" date="2014-09" db="EMBL/GenBank/DDBJ databases">
        <authorList>
            <person name="Mudge J."/>
            <person name="Ramaraj T."/>
            <person name="Lindquist I.E."/>
            <person name="Bharti A.K."/>
            <person name="Sundararajan A."/>
            <person name="Cameron C.T."/>
            <person name="Woodward J.E."/>
            <person name="May G.D."/>
            <person name="Brubaker C."/>
            <person name="Broadhvest J."/>
            <person name="Wilkins T.A."/>
        </authorList>
    </citation>
    <scope>NUCLEOTIDE SEQUENCE</scope>
    <source>
        <strain evidence="2">cv. AKA8401</strain>
    </source>
</reference>
<accession>A0A0B0PCU3</accession>
<gene>
    <name evidence="1" type="ORF">F383_00511</name>
</gene>
<proteinExistence type="predicted"/>
<evidence type="ECO:0000313" key="1">
    <source>
        <dbReference type="EMBL" id="KHG22234.1"/>
    </source>
</evidence>
<keyword evidence="1" id="KW-0548">Nucleotidyltransferase</keyword>